<dbReference type="Gramene" id="Mp3g05300.4">
    <property type="protein sequence ID" value="Mp3g05300.4.cds"/>
    <property type="gene ID" value="Mp3g05300"/>
</dbReference>
<dbReference type="AlphaFoldDB" id="A0A2R6XPB1"/>
<evidence type="ECO:0000313" key="1">
    <source>
        <dbReference type="EMBL" id="PTQ47947.1"/>
    </source>
</evidence>
<organism evidence="1 2">
    <name type="scientific">Marchantia polymorpha</name>
    <name type="common">Common liverwort</name>
    <name type="synonym">Marchantia aquatica</name>
    <dbReference type="NCBI Taxonomy" id="3197"/>
    <lineage>
        <taxon>Eukaryota</taxon>
        <taxon>Viridiplantae</taxon>
        <taxon>Streptophyta</taxon>
        <taxon>Embryophyta</taxon>
        <taxon>Marchantiophyta</taxon>
        <taxon>Marchantiopsida</taxon>
        <taxon>Marchantiidae</taxon>
        <taxon>Marchantiales</taxon>
        <taxon>Marchantiaceae</taxon>
        <taxon>Marchantia</taxon>
    </lineage>
</organism>
<dbReference type="EMBL" id="KZ772678">
    <property type="protein sequence ID" value="PTQ47948.1"/>
    <property type="molecule type" value="Genomic_DNA"/>
</dbReference>
<accession>A0A2R6XPB1</accession>
<dbReference type="Proteomes" id="UP000244005">
    <property type="component" value="Unassembled WGS sequence"/>
</dbReference>
<reference evidence="2" key="1">
    <citation type="journal article" date="2017" name="Cell">
        <title>Insights into land plant evolution garnered from the Marchantia polymorpha genome.</title>
        <authorList>
            <person name="Bowman J.L."/>
            <person name="Kohchi T."/>
            <person name="Yamato K.T."/>
            <person name="Jenkins J."/>
            <person name="Shu S."/>
            <person name="Ishizaki K."/>
            <person name="Yamaoka S."/>
            <person name="Nishihama R."/>
            <person name="Nakamura Y."/>
            <person name="Berger F."/>
            <person name="Adam C."/>
            <person name="Aki S.S."/>
            <person name="Althoff F."/>
            <person name="Araki T."/>
            <person name="Arteaga-Vazquez M.A."/>
            <person name="Balasubrmanian S."/>
            <person name="Barry K."/>
            <person name="Bauer D."/>
            <person name="Boehm C.R."/>
            <person name="Briginshaw L."/>
            <person name="Caballero-Perez J."/>
            <person name="Catarino B."/>
            <person name="Chen F."/>
            <person name="Chiyoda S."/>
            <person name="Chovatia M."/>
            <person name="Davies K.M."/>
            <person name="Delmans M."/>
            <person name="Demura T."/>
            <person name="Dierschke T."/>
            <person name="Dolan L."/>
            <person name="Dorantes-Acosta A.E."/>
            <person name="Eklund D.M."/>
            <person name="Florent S.N."/>
            <person name="Flores-Sandoval E."/>
            <person name="Fujiyama A."/>
            <person name="Fukuzawa H."/>
            <person name="Galik B."/>
            <person name="Grimanelli D."/>
            <person name="Grimwood J."/>
            <person name="Grossniklaus U."/>
            <person name="Hamada T."/>
            <person name="Haseloff J."/>
            <person name="Hetherington A.J."/>
            <person name="Higo A."/>
            <person name="Hirakawa Y."/>
            <person name="Hundley H.N."/>
            <person name="Ikeda Y."/>
            <person name="Inoue K."/>
            <person name="Inoue S.I."/>
            <person name="Ishida S."/>
            <person name="Jia Q."/>
            <person name="Kakita M."/>
            <person name="Kanazawa T."/>
            <person name="Kawai Y."/>
            <person name="Kawashima T."/>
            <person name="Kennedy M."/>
            <person name="Kinose K."/>
            <person name="Kinoshita T."/>
            <person name="Kohara Y."/>
            <person name="Koide E."/>
            <person name="Komatsu K."/>
            <person name="Kopischke S."/>
            <person name="Kubo M."/>
            <person name="Kyozuka J."/>
            <person name="Lagercrantz U."/>
            <person name="Lin S.S."/>
            <person name="Lindquist E."/>
            <person name="Lipzen A.M."/>
            <person name="Lu C.W."/>
            <person name="De Luna E."/>
            <person name="Martienssen R.A."/>
            <person name="Minamino N."/>
            <person name="Mizutani M."/>
            <person name="Mizutani M."/>
            <person name="Mochizuki N."/>
            <person name="Monte I."/>
            <person name="Mosher R."/>
            <person name="Nagasaki H."/>
            <person name="Nakagami H."/>
            <person name="Naramoto S."/>
            <person name="Nishitani K."/>
            <person name="Ohtani M."/>
            <person name="Okamoto T."/>
            <person name="Okumura M."/>
            <person name="Phillips J."/>
            <person name="Pollak B."/>
            <person name="Reinders A."/>
            <person name="Rovekamp M."/>
            <person name="Sano R."/>
            <person name="Sawa S."/>
            <person name="Schmid M.W."/>
            <person name="Shirakawa M."/>
            <person name="Solano R."/>
            <person name="Spunde A."/>
            <person name="Suetsugu N."/>
            <person name="Sugano S."/>
            <person name="Sugiyama A."/>
            <person name="Sun R."/>
            <person name="Suzuki Y."/>
            <person name="Takenaka M."/>
            <person name="Takezawa D."/>
            <person name="Tomogane H."/>
            <person name="Tsuzuki M."/>
            <person name="Ueda T."/>
            <person name="Umeda M."/>
            <person name="Ward J.M."/>
            <person name="Watanabe Y."/>
            <person name="Yazaki K."/>
            <person name="Yokoyama R."/>
            <person name="Yoshitake Y."/>
            <person name="Yotsui I."/>
            <person name="Zachgo S."/>
            <person name="Schmutz J."/>
        </authorList>
    </citation>
    <scope>NUCLEOTIDE SEQUENCE [LARGE SCALE GENOMIC DNA]</scope>
    <source>
        <strain evidence="2">Tak-1</strain>
    </source>
</reference>
<sequence>MVECRNRDLASRRFGKHYCLLIDFRYSEVCSMDIGGILNRTIMHGRFLDESFLSKRALSLSFSGLISRALKVHVATLVWNQRIVDLKYVF</sequence>
<keyword evidence="2" id="KW-1185">Reference proteome</keyword>
<protein>
    <submittedName>
        <fullName evidence="1">Uncharacterized protein</fullName>
    </submittedName>
</protein>
<proteinExistence type="predicted"/>
<evidence type="ECO:0000313" key="2">
    <source>
        <dbReference type="Proteomes" id="UP000244005"/>
    </source>
</evidence>
<name>A0A2R6XPB1_MARPO</name>
<reference evidence="1" key="2">
    <citation type="submission" date="2017-12" db="EMBL/GenBank/DDBJ databases">
        <title>WGS assembly of Marchantia polymorpha.</title>
        <authorList>
            <person name="Bowman J.L."/>
            <person name="Kohchi T."/>
            <person name="Yamato K.T."/>
            <person name="Jenkins J."/>
            <person name="Shu S."/>
            <person name="Ishizaki K."/>
            <person name="Yamaoka S."/>
            <person name="Nishihama R."/>
            <person name="Nakamura Y."/>
            <person name="Berger F."/>
            <person name="Adam C."/>
            <person name="Aki S.S."/>
            <person name="Althoff F."/>
            <person name="Araki T."/>
            <person name="Arteaga-Vazquez M.A."/>
            <person name="Balasubrmanian S."/>
            <person name="Bauer D."/>
            <person name="Boehm C.R."/>
            <person name="Briginshaw L."/>
            <person name="Caballero-Perez J."/>
            <person name="Catarino B."/>
            <person name="Chen F."/>
            <person name="Chiyoda S."/>
            <person name="Chovatia M."/>
            <person name="Davies K.M."/>
            <person name="Delmans M."/>
            <person name="Demura T."/>
            <person name="Dierschke T."/>
            <person name="Dolan L."/>
            <person name="Dorantes-Acosta A.E."/>
            <person name="Eklund D.M."/>
            <person name="Florent S.N."/>
            <person name="Flores-Sandoval E."/>
            <person name="Fujiyama A."/>
            <person name="Fukuzawa H."/>
            <person name="Galik B."/>
            <person name="Grimanelli D."/>
            <person name="Grimwood J."/>
            <person name="Grossniklaus U."/>
            <person name="Hamada T."/>
            <person name="Haseloff J."/>
            <person name="Hetherington A.J."/>
            <person name="Higo A."/>
            <person name="Hirakawa Y."/>
            <person name="Hundley H.N."/>
            <person name="Ikeda Y."/>
            <person name="Inoue K."/>
            <person name="Inoue S."/>
            <person name="Ishida S."/>
            <person name="Jia Q."/>
            <person name="Kakita M."/>
            <person name="Kanazawa T."/>
            <person name="Kawai Y."/>
            <person name="Kawashima T."/>
            <person name="Kennedy M."/>
            <person name="Kinose K."/>
            <person name="Kinoshita T."/>
            <person name="Kohara Y."/>
            <person name="Koide E."/>
            <person name="Komatsu K."/>
            <person name="Kopischke S."/>
            <person name="Kubo M."/>
            <person name="Kyozuka J."/>
            <person name="Lagercrantz U."/>
            <person name="Lin S.S."/>
            <person name="Lindquist E."/>
            <person name="Lipzen A.M."/>
            <person name="Lu C."/>
            <person name="Luna E.D."/>
            <person name="Martienssen R.A."/>
            <person name="Minamino N."/>
            <person name="Mizutani M."/>
            <person name="Mizutani M."/>
            <person name="Mochizuki N."/>
            <person name="Monte I."/>
            <person name="Mosher R."/>
            <person name="Nagasaki H."/>
            <person name="Nakagami H."/>
            <person name="Naramoto S."/>
            <person name="Nishitani K."/>
            <person name="Ohtani M."/>
            <person name="Okamoto T."/>
            <person name="Okumura M."/>
            <person name="Phillips J."/>
            <person name="Pollak B."/>
            <person name="Reinders A."/>
            <person name="Roevekamp M."/>
            <person name="Sano R."/>
            <person name="Sawa S."/>
            <person name="Schmid M.W."/>
            <person name="Shirakawa M."/>
            <person name="Solano R."/>
            <person name="Spunde A."/>
            <person name="Suetsugu N."/>
            <person name="Sugano S."/>
            <person name="Sugiyama A."/>
            <person name="Sun R."/>
            <person name="Suzuki Y."/>
            <person name="Takenaka M."/>
            <person name="Takezawa D."/>
            <person name="Tomogane H."/>
            <person name="Tsuzuki M."/>
            <person name="Ueda T."/>
            <person name="Umeda M."/>
            <person name="Ward J.M."/>
            <person name="Watanabe Y."/>
            <person name="Yazaki K."/>
            <person name="Yokoyama R."/>
            <person name="Yoshitake Y."/>
            <person name="Yotsui I."/>
            <person name="Zachgo S."/>
            <person name="Schmutz J."/>
        </authorList>
    </citation>
    <scope>NUCLEOTIDE SEQUENCE [LARGE SCALE GENOMIC DNA]</scope>
    <source>
        <strain evidence="1">Tak-1</strain>
    </source>
</reference>
<gene>
    <name evidence="1" type="ORF">MARPO_0006s0003</name>
</gene>
<dbReference type="EMBL" id="KZ772678">
    <property type="protein sequence ID" value="PTQ47947.1"/>
    <property type="molecule type" value="Genomic_DNA"/>
</dbReference>
<dbReference type="Gramene" id="Mp3g05300.2">
    <property type="protein sequence ID" value="Mp3g05300.2.cds"/>
    <property type="gene ID" value="Mp3g05300"/>
</dbReference>